<evidence type="ECO:0000256" key="2">
    <source>
        <dbReference type="ARBA" id="ARBA00022801"/>
    </source>
</evidence>
<dbReference type="Gene3D" id="3.30.420.10">
    <property type="entry name" value="Ribonuclease H-like superfamily/Ribonuclease H"/>
    <property type="match status" value="1"/>
</dbReference>
<evidence type="ECO:0000256" key="1">
    <source>
        <dbReference type="ARBA" id="ARBA00022722"/>
    </source>
</evidence>
<evidence type="ECO:0000256" key="3">
    <source>
        <dbReference type="ARBA" id="ARBA00022839"/>
    </source>
</evidence>
<keyword evidence="3 5" id="KW-0269">Exonuclease</keyword>
<name>A0ABU3NKB7_9CHLR</name>
<organism evidence="5 6">
    <name type="scientific">Thermanaerothrix solaris</name>
    <dbReference type="NCBI Taxonomy" id="3058434"/>
    <lineage>
        <taxon>Bacteria</taxon>
        <taxon>Bacillati</taxon>
        <taxon>Chloroflexota</taxon>
        <taxon>Anaerolineae</taxon>
        <taxon>Anaerolineales</taxon>
        <taxon>Anaerolineaceae</taxon>
        <taxon>Thermanaerothrix</taxon>
    </lineage>
</organism>
<evidence type="ECO:0000259" key="4">
    <source>
        <dbReference type="SMART" id="SM00479"/>
    </source>
</evidence>
<proteinExistence type="predicted"/>
<sequence>MDIGYFRNQIREFARQQIEKRPLYLDTETTGLDKNAEIVEVAIIEHDGRPLFQSLVRPSRPIPPEVIAVHGIRDDEVKTAPPWPIVWNSIRPLLKGRLIAAYNADFDRRMMEQSLTRYGFKWQEPITTLDIMQIFADFRGEWDPNRRAYRYFKLEEAGRFLGIPLPNSHRALDDARLARAVLHAIAGLPY</sequence>
<keyword evidence="2" id="KW-0378">Hydrolase</keyword>
<dbReference type="Pfam" id="PF00929">
    <property type="entry name" value="RNase_T"/>
    <property type="match status" value="1"/>
</dbReference>
<feature type="domain" description="Exonuclease" evidence="4">
    <location>
        <begin position="21"/>
        <end position="190"/>
    </location>
</feature>
<dbReference type="CDD" id="cd06127">
    <property type="entry name" value="DEDDh"/>
    <property type="match status" value="1"/>
</dbReference>
<dbReference type="InterPro" id="IPR012337">
    <property type="entry name" value="RNaseH-like_sf"/>
</dbReference>
<dbReference type="SMART" id="SM00479">
    <property type="entry name" value="EXOIII"/>
    <property type="match status" value="1"/>
</dbReference>
<dbReference type="InterPro" id="IPR013520">
    <property type="entry name" value="Ribonucl_H"/>
</dbReference>
<keyword evidence="6" id="KW-1185">Reference proteome</keyword>
<dbReference type="PANTHER" id="PTHR30231:SF4">
    <property type="entry name" value="PROTEIN NEN2"/>
    <property type="match status" value="1"/>
</dbReference>
<accession>A0ABU3NKB7</accession>
<dbReference type="PANTHER" id="PTHR30231">
    <property type="entry name" value="DNA POLYMERASE III SUBUNIT EPSILON"/>
    <property type="match status" value="1"/>
</dbReference>
<dbReference type="RefSeq" id="WP_315624913.1">
    <property type="nucleotide sequence ID" value="NZ_JAUHMF010000001.1"/>
</dbReference>
<keyword evidence="1" id="KW-0540">Nuclease</keyword>
<dbReference type="EMBL" id="JAUHMF010000001">
    <property type="protein sequence ID" value="MDT8897299.1"/>
    <property type="molecule type" value="Genomic_DNA"/>
</dbReference>
<dbReference type="Proteomes" id="UP001254165">
    <property type="component" value="Unassembled WGS sequence"/>
</dbReference>
<protein>
    <submittedName>
        <fullName evidence="5">3'-5' exonuclease</fullName>
    </submittedName>
</protein>
<dbReference type="InterPro" id="IPR036397">
    <property type="entry name" value="RNaseH_sf"/>
</dbReference>
<comment type="caution">
    <text evidence="5">The sequence shown here is derived from an EMBL/GenBank/DDBJ whole genome shotgun (WGS) entry which is preliminary data.</text>
</comment>
<reference evidence="5 6" key="1">
    <citation type="submission" date="2023-07" db="EMBL/GenBank/DDBJ databases">
        <title>Novel species of Thermanaerothrix with wide hydrolytic capabilities.</title>
        <authorList>
            <person name="Zayulina K.S."/>
            <person name="Podosokorskaya O.A."/>
            <person name="Elcheninov A.G."/>
        </authorList>
    </citation>
    <scope>NUCLEOTIDE SEQUENCE [LARGE SCALE GENOMIC DNA]</scope>
    <source>
        <strain evidence="5 6">4228-RoL</strain>
    </source>
</reference>
<dbReference type="SUPFAM" id="SSF53098">
    <property type="entry name" value="Ribonuclease H-like"/>
    <property type="match status" value="1"/>
</dbReference>
<evidence type="ECO:0000313" key="6">
    <source>
        <dbReference type="Proteomes" id="UP001254165"/>
    </source>
</evidence>
<evidence type="ECO:0000313" key="5">
    <source>
        <dbReference type="EMBL" id="MDT8897299.1"/>
    </source>
</evidence>
<dbReference type="GO" id="GO:0004527">
    <property type="term" value="F:exonuclease activity"/>
    <property type="evidence" value="ECO:0007669"/>
    <property type="project" value="UniProtKB-KW"/>
</dbReference>
<gene>
    <name evidence="5" type="ORF">QYE77_03400</name>
</gene>